<keyword evidence="2" id="KW-1185">Reference proteome</keyword>
<name>A0ABR4GI57_9EURO</name>
<protein>
    <recommendedName>
        <fullName evidence="3">F-box domain-containing protein</fullName>
    </recommendedName>
</protein>
<reference evidence="1 2" key="1">
    <citation type="submission" date="2024-07" db="EMBL/GenBank/DDBJ databases">
        <title>Section-level genome sequencing and comparative genomics of Aspergillus sections Usti and Cavernicolus.</title>
        <authorList>
            <consortium name="Lawrence Berkeley National Laboratory"/>
            <person name="Nybo J.L."/>
            <person name="Vesth T.C."/>
            <person name="Theobald S."/>
            <person name="Frisvad J.C."/>
            <person name="Larsen T.O."/>
            <person name="Kjaerboelling I."/>
            <person name="Rothschild-Mancinelli K."/>
            <person name="Lyhne E.K."/>
            <person name="Kogle M.E."/>
            <person name="Barry K."/>
            <person name="Clum A."/>
            <person name="Na H."/>
            <person name="Ledsgaard L."/>
            <person name="Lin J."/>
            <person name="Lipzen A."/>
            <person name="Kuo A."/>
            <person name="Riley R."/>
            <person name="Mondo S."/>
            <person name="Labutti K."/>
            <person name="Haridas S."/>
            <person name="Pangalinan J."/>
            <person name="Salamov A.A."/>
            <person name="Simmons B.A."/>
            <person name="Magnuson J.K."/>
            <person name="Chen J."/>
            <person name="Drula E."/>
            <person name="Henrissat B."/>
            <person name="Wiebenga A."/>
            <person name="Lubbers R.J."/>
            <person name="Gomes A.C."/>
            <person name="Makela M.R."/>
            <person name="Stajich J."/>
            <person name="Grigoriev I.V."/>
            <person name="Mortensen U.H."/>
            <person name="De Vries R.P."/>
            <person name="Baker S.E."/>
            <person name="Andersen M.R."/>
        </authorList>
    </citation>
    <scope>NUCLEOTIDE SEQUENCE [LARGE SCALE GENOMIC DNA]</scope>
    <source>
        <strain evidence="1 2">CBS 209.92</strain>
    </source>
</reference>
<sequence>MSSTQASYHVPIINLPDEILLDILGLLHDEHETTARRTLDSRSTALAQQALHALTLTSRRLHVLTQPLVYRTVILAGTYKALYPWLPQSLHLAAYIRNLFFFQDEQHLMCETQRGWWDAVHEPWTGNLATMSGNLEHQLGTINCAYGAKLDCEISHSLMKTKRQCN</sequence>
<gene>
    <name evidence="1" type="ORF">BJX66DRAFT_334010</name>
</gene>
<dbReference type="Proteomes" id="UP001610563">
    <property type="component" value="Unassembled WGS sequence"/>
</dbReference>
<evidence type="ECO:0000313" key="1">
    <source>
        <dbReference type="EMBL" id="KAL2798647.1"/>
    </source>
</evidence>
<accession>A0ABR4GI57</accession>
<evidence type="ECO:0008006" key="3">
    <source>
        <dbReference type="Google" id="ProtNLM"/>
    </source>
</evidence>
<comment type="caution">
    <text evidence="1">The sequence shown here is derived from an EMBL/GenBank/DDBJ whole genome shotgun (WGS) entry which is preliminary data.</text>
</comment>
<evidence type="ECO:0000313" key="2">
    <source>
        <dbReference type="Proteomes" id="UP001610563"/>
    </source>
</evidence>
<proteinExistence type="predicted"/>
<organism evidence="1 2">
    <name type="scientific">Aspergillus keveii</name>
    <dbReference type="NCBI Taxonomy" id="714993"/>
    <lineage>
        <taxon>Eukaryota</taxon>
        <taxon>Fungi</taxon>
        <taxon>Dikarya</taxon>
        <taxon>Ascomycota</taxon>
        <taxon>Pezizomycotina</taxon>
        <taxon>Eurotiomycetes</taxon>
        <taxon>Eurotiomycetidae</taxon>
        <taxon>Eurotiales</taxon>
        <taxon>Aspergillaceae</taxon>
        <taxon>Aspergillus</taxon>
        <taxon>Aspergillus subgen. Nidulantes</taxon>
    </lineage>
</organism>
<dbReference type="EMBL" id="JBFTWV010000012">
    <property type="protein sequence ID" value="KAL2798647.1"/>
    <property type="molecule type" value="Genomic_DNA"/>
</dbReference>